<keyword evidence="1" id="KW-0720">Serine protease</keyword>
<evidence type="ECO:0000256" key="1">
    <source>
        <dbReference type="PROSITE-ProRule" id="PRU01122"/>
    </source>
</evidence>
<evidence type="ECO:0000313" key="4">
    <source>
        <dbReference type="EMBL" id="PJM73683.1"/>
    </source>
</evidence>
<dbReference type="AlphaFoldDB" id="A0A2M9HA41"/>
<keyword evidence="5" id="KW-1185">Reference proteome</keyword>
<comment type="caution">
    <text evidence="4">The sequence shown here is derived from an EMBL/GenBank/DDBJ whole genome shotgun (WGS) entry which is preliminary data.</text>
</comment>
<dbReference type="InterPro" id="IPR014721">
    <property type="entry name" value="Ribsml_uS5_D2-typ_fold_subgr"/>
</dbReference>
<dbReference type="PROSITE" id="PS51786">
    <property type="entry name" value="LON_PROTEOLYTIC"/>
    <property type="match status" value="1"/>
</dbReference>
<dbReference type="SUPFAM" id="SSF54211">
    <property type="entry name" value="Ribosomal protein S5 domain 2-like"/>
    <property type="match status" value="1"/>
</dbReference>
<dbReference type="InterPro" id="IPR008269">
    <property type="entry name" value="Lon_proteolytic"/>
</dbReference>
<keyword evidence="1" id="KW-0378">Hydrolase</keyword>
<dbReference type="OrthoDB" id="2356897at2"/>
<feature type="active site" evidence="1">
    <location>
        <position position="184"/>
    </location>
</feature>
<feature type="region of interest" description="Disordered" evidence="2">
    <location>
        <begin position="126"/>
        <end position="154"/>
    </location>
</feature>
<name>A0A2M9HA41_9BIFI</name>
<protein>
    <recommendedName>
        <fullName evidence="1">endopeptidase La</fullName>
        <ecNumber evidence="1">3.4.21.53</ecNumber>
    </recommendedName>
</protein>
<dbReference type="EMBL" id="PEBI01000001">
    <property type="protein sequence ID" value="PJM73683.1"/>
    <property type="molecule type" value="Genomic_DNA"/>
</dbReference>
<dbReference type="Pfam" id="PF05362">
    <property type="entry name" value="Lon_C"/>
    <property type="match status" value="1"/>
</dbReference>
<dbReference type="Gene3D" id="3.30.230.10">
    <property type="match status" value="1"/>
</dbReference>
<feature type="compositionally biased region" description="Basic and acidic residues" evidence="2">
    <location>
        <begin position="137"/>
        <end position="146"/>
    </location>
</feature>
<dbReference type="Proteomes" id="UP000229095">
    <property type="component" value="Unassembled WGS sequence"/>
</dbReference>
<dbReference type="EC" id="3.4.21.53" evidence="1"/>
<feature type="domain" description="Lon proteolytic" evidence="3">
    <location>
        <begin position="180"/>
        <end position="277"/>
    </location>
</feature>
<comment type="catalytic activity">
    <reaction evidence="1">
        <text>Hydrolysis of proteins in presence of ATP.</text>
        <dbReference type="EC" id="3.4.21.53"/>
    </reaction>
</comment>
<dbReference type="GO" id="GO:0006508">
    <property type="term" value="P:proteolysis"/>
    <property type="evidence" value="ECO:0007669"/>
    <property type="project" value="UniProtKB-KW"/>
</dbReference>
<reference evidence="4 5" key="1">
    <citation type="submission" date="2017-10" db="EMBL/GenBank/DDBJ databases">
        <title>Draft genome sequences of strains TRE 1, TRE 9, TRE H and TRI 7, isolated from tamarins, belonging to four potential novel Bifidobacterium species.</title>
        <authorList>
            <person name="Mattarelli P."/>
            <person name="Modesto M."/>
            <person name="Puglisi E."/>
            <person name="Morelli L."/>
            <person name="Spezio C."/>
            <person name="Bonetti A."/>
            <person name="Sandri C."/>
        </authorList>
    </citation>
    <scope>NUCLEOTIDE SEQUENCE [LARGE SCALE GENOMIC DNA]</scope>
    <source>
        <strain evidence="5">TRE1</strain>
    </source>
</reference>
<dbReference type="InterPro" id="IPR020568">
    <property type="entry name" value="Ribosomal_Su5_D2-typ_SF"/>
</dbReference>
<dbReference type="GO" id="GO:0004252">
    <property type="term" value="F:serine-type endopeptidase activity"/>
    <property type="evidence" value="ECO:0007669"/>
    <property type="project" value="UniProtKB-UniRule"/>
</dbReference>
<evidence type="ECO:0000256" key="2">
    <source>
        <dbReference type="SAM" id="MobiDB-lite"/>
    </source>
</evidence>
<proteinExistence type="inferred from homology"/>
<evidence type="ECO:0000313" key="5">
    <source>
        <dbReference type="Proteomes" id="UP000229095"/>
    </source>
</evidence>
<feature type="active site" evidence="1">
    <location>
        <position position="229"/>
    </location>
</feature>
<evidence type="ECO:0000259" key="3">
    <source>
        <dbReference type="PROSITE" id="PS51786"/>
    </source>
</evidence>
<accession>A0A2M9HA41</accession>
<sequence>MPIMHNKRAKFALSSIPSRIARYFRARGLRHCLGLFGALLCVILLCMPSGFVTEGPGPTRDVLGTVRADGDGSDVAMIEIHGAKTYRDSGRLLLTTVNSYGIDWPATNAEVLYAWANPHAGVLPREAVIPPGQSSEDYQKTTKKEMSGAQDSASQQALRYLSSQGVDTSNVKVSMHVDKIGGPSAGMMYSLGVIDKLTASDETGGRTIAGTGTMESDGKVGAIGGIRLKMLGARRDGATWFLAPADNCSEVVGHVPAGLRDVKVGTLAEAYKALVAIGQGRGDSLPHCTA</sequence>
<gene>
    <name evidence="4" type="ORF">CS006_00350</name>
</gene>
<dbReference type="GO" id="GO:0004176">
    <property type="term" value="F:ATP-dependent peptidase activity"/>
    <property type="evidence" value="ECO:0007669"/>
    <property type="project" value="UniProtKB-UniRule"/>
</dbReference>
<comment type="similarity">
    <text evidence="1">Belongs to the peptidase S16 family.</text>
</comment>
<organism evidence="4 5">
    <name type="scientific">Bifidobacterium primatium</name>
    <dbReference type="NCBI Taxonomy" id="2045438"/>
    <lineage>
        <taxon>Bacteria</taxon>
        <taxon>Bacillati</taxon>
        <taxon>Actinomycetota</taxon>
        <taxon>Actinomycetes</taxon>
        <taxon>Bifidobacteriales</taxon>
        <taxon>Bifidobacteriaceae</taxon>
        <taxon>Bifidobacterium</taxon>
    </lineage>
</organism>
<keyword evidence="1 4" id="KW-0645">Protease</keyword>